<dbReference type="InterPro" id="IPR036465">
    <property type="entry name" value="vWFA_dom_sf"/>
</dbReference>
<dbReference type="PROSITE" id="PS01185">
    <property type="entry name" value="CTCK_1"/>
    <property type="match status" value="1"/>
</dbReference>
<comment type="subunit">
    <text evidence="12">Multimeric. Interacts with F8.</text>
</comment>
<reference evidence="19" key="1">
    <citation type="submission" date="2019-04" db="EMBL/GenBank/DDBJ databases">
        <title>Genome assembly of Zosterops borbonicus 15179.</title>
        <authorList>
            <person name="Leroy T."/>
            <person name="Anselmetti Y."/>
            <person name="Tilak M.-K."/>
            <person name="Nabholz B."/>
        </authorList>
    </citation>
    <scope>NUCLEOTIDE SEQUENCE</scope>
    <source>
        <strain evidence="19">HGM_15179</strain>
        <tissue evidence="19">Muscle</tissue>
    </source>
</reference>
<evidence type="ECO:0000313" key="19">
    <source>
        <dbReference type="EMBL" id="TRZ14824.1"/>
    </source>
</evidence>
<dbReference type="OrthoDB" id="6262482at2759"/>
<evidence type="ECO:0000256" key="4">
    <source>
        <dbReference type="ARBA" id="ARBA00022530"/>
    </source>
</evidence>
<evidence type="ECO:0000256" key="5">
    <source>
        <dbReference type="ARBA" id="ARBA00022685"/>
    </source>
</evidence>
<evidence type="ECO:0000256" key="1">
    <source>
        <dbReference type="ARBA" id="ARBA00004498"/>
    </source>
</evidence>
<dbReference type="Pfam" id="PF00093">
    <property type="entry name" value="VWC"/>
    <property type="match status" value="1"/>
</dbReference>
<dbReference type="Gene3D" id="2.10.25.10">
    <property type="entry name" value="Laminin"/>
    <property type="match status" value="5"/>
</dbReference>
<dbReference type="Proteomes" id="UP000796761">
    <property type="component" value="Unassembled WGS sequence"/>
</dbReference>
<feature type="transmembrane region" description="Helical" evidence="14">
    <location>
        <begin position="48"/>
        <end position="69"/>
    </location>
</feature>
<keyword evidence="6" id="KW-0356">Hemostasis</keyword>
<dbReference type="PANTHER" id="PTHR11339:SF361">
    <property type="entry name" value="VON WILLEBRAND FACTOR"/>
    <property type="match status" value="1"/>
</dbReference>
<dbReference type="PROSITE" id="PS50234">
    <property type="entry name" value="VWFA"/>
    <property type="match status" value="3"/>
</dbReference>
<dbReference type="Pfam" id="PF23244">
    <property type="entry name" value="VWF"/>
    <property type="match status" value="1"/>
</dbReference>
<evidence type="ECO:0000256" key="10">
    <source>
        <dbReference type="ARBA" id="ARBA00023157"/>
    </source>
</evidence>
<dbReference type="FunFam" id="2.10.25.10:FF:000055">
    <property type="entry name" value="alpha-tectorin isoform X1"/>
    <property type="match status" value="1"/>
</dbReference>
<feature type="domain" description="VWFD" evidence="18">
    <location>
        <begin position="925"/>
        <end position="1092"/>
    </location>
</feature>
<keyword evidence="14" id="KW-1133">Transmembrane helix</keyword>
<evidence type="ECO:0000256" key="12">
    <source>
        <dbReference type="ARBA" id="ARBA00025858"/>
    </source>
</evidence>
<comment type="subcellular location">
    <subcellularLocation>
        <location evidence="1">Secreted</location>
        <location evidence="1">Extracellular space</location>
        <location evidence="1">Extracellular matrix</location>
    </subcellularLocation>
</comment>
<feature type="domain" description="VWFA" evidence="17">
    <location>
        <begin position="1552"/>
        <end position="1734"/>
    </location>
</feature>
<dbReference type="InterPro" id="IPR058753">
    <property type="entry name" value="TIL_OTOGL_Mucin"/>
</dbReference>
<evidence type="ECO:0000256" key="2">
    <source>
        <dbReference type="ARBA" id="ARBA00016619"/>
    </source>
</evidence>
<evidence type="ECO:0000256" key="6">
    <source>
        <dbReference type="ARBA" id="ARBA00022696"/>
    </source>
</evidence>
<evidence type="ECO:0000256" key="11">
    <source>
        <dbReference type="ARBA" id="ARBA00023180"/>
    </source>
</evidence>
<feature type="domain" description="VWFA" evidence="17">
    <location>
        <begin position="1331"/>
        <end position="1507"/>
    </location>
</feature>
<dbReference type="EMBL" id="SWJQ01000405">
    <property type="protein sequence ID" value="TRZ14824.1"/>
    <property type="molecule type" value="Genomic_DNA"/>
</dbReference>
<dbReference type="SUPFAM" id="SSF57567">
    <property type="entry name" value="Serine protease inhibitors"/>
    <property type="match status" value="5"/>
</dbReference>
<keyword evidence="3" id="KW-0964">Secreted</keyword>
<dbReference type="FunFam" id="2.10.25.10:FF:000674">
    <property type="entry name" value="Mucin-2"/>
    <property type="match status" value="1"/>
</dbReference>
<dbReference type="SMART" id="SM00327">
    <property type="entry name" value="VWA"/>
    <property type="match status" value="3"/>
</dbReference>
<keyword evidence="20" id="KW-1185">Reference proteome</keyword>
<gene>
    <name evidence="19" type="ORF">HGM15179_012287</name>
</gene>
<feature type="disulfide bond" evidence="13">
    <location>
        <begin position="2778"/>
        <end position="2828"/>
    </location>
</feature>
<dbReference type="InterPro" id="IPR006207">
    <property type="entry name" value="Cys_knot_C"/>
</dbReference>
<evidence type="ECO:0000259" key="17">
    <source>
        <dbReference type="PROSITE" id="PS50234"/>
    </source>
</evidence>
<feature type="domain" description="VWFD" evidence="18">
    <location>
        <begin position="446"/>
        <end position="620"/>
    </location>
</feature>
<feature type="domain" description="CTCK" evidence="15">
    <location>
        <begin position="2778"/>
        <end position="2866"/>
    </location>
</feature>
<feature type="disulfide bond" evidence="13">
    <location>
        <begin position="2793"/>
        <end position="2842"/>
    </location>
</feature>
<feature type="domain" description="VWFA" evidence="17">
    <location>
        <begin position="1743"/>
        <end position="1924"/>
    </location>
</feature>
<dbReference type="SMART" id="SM00216">
    <property type="entry name" value="VWD"/>
    <property type="match status" value="4"/>
</dbReference>
<dbReference type="InterPro" id="IPR002919">
    <property type="entry name" value="TIL_dom"/>
</dbReference>
<keyword evidence="7" id="KW-0677">Repeat</keyword>
<feature type="domain" description="VWFC" evidence="16">
    <location>
        <begin position="2484"/>
        <end position="2550"/>
    </location>
</feature>
<feature type="domain" description="VWFC" evidence="16">
    <location>
        <begin position="2310"/>
        <end position="2383"/>
    </location>
</feature>
<keyword evidence="14" id="KW-0472">Membrane</keyword>
<dbReference type="PROSITE" id="PS51233">
    <property type="entry name" value="VWFD"/>
    <property type="match status" value="4"/>
</dbReference>
<evidence type="ECO:0000313" key="20">
    <source>
        <dbReference type="Proteomes" id="UP000796761"/>
    </source>
</evidence>
<dbReference type="InterPro" id="IPR036084">
    <property type="entry name" value="Ser_inhib-like_sf"/>
</dbReference>
<feature type="disulfide bond" evidence="13">
    <location>
        <begin position="2804"/>
        <end position="2858"/>
    </location>
</feature>
<dbReference type="Pfam" id="PF00092">
    <property type="entry name" value="VWA"/>
    <property type="match status" value="3"/>
</dbReference>
<keyword evidence="14" id="KW-0812">Transmembrane</keyword>
<dbReference type="PROSITE" id="PS01225">
    <property type="entry name" value="CTCK_2"/>
    <property type="match status" value="1"/>
</dbReference>
<accession>A0A8K1LI49</accession>
<evidence type="ECO:0000256" key="14">
    <source>
        <dbReference type="SAM" id="Phobius"/>
    </source>
</evidence>
<keyword evidence="5" id="KW-0165">Cleavage on pair of basic residues</keyword>
<name>A0A8K1LI49_9PASS</name>
<evidence type="ECO:0000256" key="7">
    <source>
        <dbReference type="ARBA" id="ARBA00022737"/>
    </source>
</evidence>
<dbReference type="SMART" id="SM00832">
    <property type="entry name" value="C8"/>
    <property type="match status" value="4"/>
</dbReference>
<dbReference type="InterPro" id="IPR014853">
    <property type="entry name" value="VWF/SSPO/ZAN-like_Cys-rich_dom"/>
</dbReference>
<feature type="domain" description="VWFD" evidence="18">
    <location>
        <begin position="93"/>
        <end position="261"/>
    </location>
</feature>
<comment type="caution">
    <text evidence="19">The sequence shown here is derived from an EMBL/GenBank/DDBJ whole genome shotgun (WGS) entry which is preliminary data.</text>
</comment>
<dbReference type="SMART" id="SM00041">
    <property type="entry name" value="CT"/>
    <property type="match status" value="1"/>
</dbReference>
<dbReference type="CDD" id="cd01450">
    <property type="entry name" value="vWFA_subfamily_ECM"/>
    <property type="match status" value="3"/>
</dbReference>
<dbReference type="InterPro" id="IPR002035">
    <property type="entry name" value="VWF_A"/>
</dbReference>
<keyword evidence="9" id="KW-0094">Blood coagulation</keyword>
<feature type="domain" description="VWFC" evidence="16">
    <location>
        <begin position="2636"/>
        <end position="2699"/>
    </location>
</feature>
<keyword evidence="8" id="KW-0130">Cell adhesion</keyword>
<dbReference type="Pfam" id="PF25962">
    <property type="entry name" value="TIL_OTOGL_Mucin"/>
    <property type="match status" value="1"/>
</dbReference>
<dbReference type="InterPro" id="IPR001846">
    <property type="entry name" value="VWF_type-D"/>
</dbReference>
<dbReference type="PRINTS" id="PR00453">
    <property type="entry name" value="VWFADOMAIN"/>
</dbReference>
<dbReference type="GO" id="GO:0031589">
    <property type="term" value="P:cell-substrate adhesion"/>
    <property type="evidence" value="ECO:0007669"/>
    <property type="project" value="TreeGrafter"/>
</dbReference>
<evidence type="ECO:0000256" key="9">
    <source>
        <dbReference type="ARBA" id="ARBA00023084"/>
    </source>
</evidence>
<dbReference type="SMART" id="SM00215">
    <property type="entry name" value="VWC_out"/>
    <property type="match status" value="2"/>
</dbReference>
<dbReference type="PROSITE" id="PS01208">
    <property type="entry name" value="VWFC_1"/>
    <property type="match status" value="3"/>
</dbReference>
<proteinExistence type="predicted"/>
<dbReference type="Pfam" id="PF08742">
    <property type="entry name" value="C8"/>
    <property type="match status" value="4"/>
</dbReference>
<keyword evidence="10 13" id="KW-1015">Disulfide bond</keyword>
<feature type="domain" description="VWFD" evidence="18">
    <location>
        <begin position="2001"/>
        <end position="2177"/>
    </location>
</feature>
<evidence type="ECO:0000259" key="15">
    <source>
        <dbReference type="PROSITE" id="PS01225"/>
    </source>
</evidence>
<keyword evidence="4" id="KW-0272">Extracellular matrix</keyword>
<dbReference type="InterPro" id="IPR001007">
    <property type="entry name" value="VWF_dom"/>
</dbReference>
<dbReference type="FunFam" id="2.10.25.10:FF:000284">
    <property type="entry name" value="von Willebrand factor"/>
    <property type="match status" value="1"/>
</dbReference>
<protein>
    <recommendedName>
        <fullName evidence="2">von Willebrand factor</fullName>
    </recommendedName>
</protein>
<sequence length="2867" mass="318318">MIPGQVWSLKSGSQEPEILVAPLPPSPGRDVELEIQTDVVRYLHDPPILLLIIIFKGLAILEMFLLTVLQINLLLATVITELSGASLQESSVARCSLFGNDHIKTFDGSLYNFAGDCSYLLAGDCHKHSFTLLGDYQDGNKVGFSVYLGEYFSLRLSLDGVVMQEDKRVSIPFASNGIFIEKEAGYYKISSDEHGFVVKIDASGNIQILLQEKHYNKTCGLCGNFNKFLEDDFRTREGTLVGSSYDFANSWALHSENKRCKRVQTPSYTCNISSDMAEKDVLETCQLLSTSLTFSRCHHRVDPEPYISLCERDICACPQGVDCHCPAFLEYARSCAHQGVILEGWPEESSCRPRCPVGMEYKECVSPCAKTCQSLNINEVCHGQCVDGCSCREGLVLDGEHCIESSDCSCIHSGKHYPPGFTISQDCNSCICRRGTWICSNGECPGECSVTGQSHFKSFDNKYFTFSGICQYLFAKDCVKNSFSVIIETVQCADDPDAVCTRSASVRIRDMDNSIIKMKHGGGVSLNGQDIQIPLLQGALRVQRVVRSSVRLTYGEDLQIDWDGRGELLVKVSPVYSERMCGLCGNYNGNRGDDFLTPSGMVESLLEDFGNSWKLNADCQDLLKQDSDPCNLNPHLAKYAEDSCSVLMSPAFEPCHHEVSPTPYVKNCHFDVCSCSSGKDCLCSAIANYAAACARKSILVQWRQPDFCPMACPEGQVYQQCGTPCNQTCRSLSYPEEDCEQPCLEGCYCPPGHYLDEYEQCVPKSQCSCYYDGEIFQPEDVFSDHYSMCYCENGFMHCSTNRAPGAFLADVFAEDRPSPRIKRSLTCRFPMEKIICPADNPRAEGVECTKTCQNYDLECISHGCISGCLCPKGMVRHENKCVAPERCPCFHNGREYSKGEAVTKDCNTCVCQGRKWECTKNLCDGTCTAIGTAHYLTFDGLKYKFPGNCQYVLAQDFCKGDSGTFQILVSNEGCGFTGEKCTKRVVIMYEGGEIELFNGNVNIRVPPKGENNLDVVKSGRYYIVLLGKSITVTWDLAMGVSVILKGNFRDQVCGLCGNFDGIQNNDLTSSSEHLEVDPVDFGNSWKVNSRCADVVKPSLEETLMSPLCGGNIVKQMMVETSCSILSGSVFEECRKLVNPEPYIDICLYDTCACESVGDCACFCDTVAAYAHTCAQKGVTVHWRSQTLCPQSCEDLNKNELDYQCEWRYNSCGPACPATCQHPQALECPLRCVEGCHVHCPPGKILDELSLDCVSLQDCPVCAVGDDRIPHGRRIVLNRDDPEHCQSCLCEGKNLTCGDCEPMDNTLTLTTPIPEEDIELPPSAYSCSKMMDLAFLIDGSDKLSEEDFEQLKTFIIGVMKELHISQKKIRVSILVYRAGPTIYLHLKDIRTKSQMRRIVQNIKYTGDKEASVYEVFKFTALHVFGKAERTNAAKIAVLFIASRPQKKIREMVGFLKDRDITVMPVGIGPHINVEQVKFMAKVFPGSRAFLVSNVLELMDQRDFLIDHLCELGPDESLLLPATSAPTMSNVLFPPLGLTAPPPLSEKFHSNRLDIAFIVEGSDHVGEENFNKAKQFIENVVTGMNVGQENIHVTVMQYSDTVSLEYSFRELQSKENIIEKVRSIPYQGGRATNTGHALDYISKHTFTSVNGGRQDVPHLVYMVSSSPSTDVITRPPRSINVIPIGITPGANIQELRKISQPHDPIILSSYNRLIEEAPELVLQSCCSRGTRFWTEIKELCNKPMDIMFLLDGSSNVGASEFEEMKSFVRAFIESVVIGNSSIHVSVLQYARENNLEISWNVPQETDRLVEMVQSIQQREQGPTRLGNAIDFVVQNAMSESHGGRPSASKVAIVIVSGSSQDAVEAAALSARVNRVSLFPVGVGSRYDEEQLRTLAGPSAANRIMKLQNFEDLSTMITLNSEFIKKVCTDPVRGCIDEDGNRKRPGDKWTLPDQCHTVTCFPGDYTVLESHHINCERMPKPVCHSNLPAVKVEETCGCRWMCPCVCIGSSSQHIVTFDGLNFKLTGNCSYTLFQDLHHDVEVLLHEGPCRAAPRMNCMDSIQVKHRGVTVQLFSDMAVTINGERILIPYSSGLFEITAYGEIMHEIKFSLLGHNLTFTPRNNEFILRLNSKSFSSGTKGLCGLCDQNHANDFVLHNGSVTTDSSVFIQDWTVTEPGKVCESRREDRCSERATSHCHLLLSNLFAQCHSIITPHILYEACMESSCYEEEACEMITSYAHICREYGVCVDWRTPEICPMKCAPHLMYDHCHRTCVKSCENNTKVSVCKEDPTEGCFCPEGKVIFGDSCVSEEVCTQCVSEDGTHHQHMETWIPENEPCKICTCLDNKKINCTARPCPTIKPVQCGPCEVARLRRGPGQCCPEYECVCDLVSCDLPPAPVCEFGLQLALTNPGECRPNYTCACNREMCSSIPSLSCPSHRTLTVVKTECCDKYECACSCRNSTVSCPPGYLSQSLTNDCGCVSTTCIPDRVCVHNNIVYPVGTTWEDGCRECSCTSVRDDVTGLRMSECRHKECDTFCSRGYKYIVPEGECCGRCQKTACEEPHFWPRGDEDPPLHEVGTEWRSPWNRCIVNECVRVNNEVFVQQKNVSCTQMDVPDCPEGTELRCDRVIDCCPSCRCAPLNGCPLNGTVIGHGKRLMVDPCTTCDCFQTAPRKYTLRCTKLNCQACPANYRRQEIPGSCCGKCVPTSCSIRLRDGRVQFLQANASLQDGCDSHSCRVNERGEFIWERRITGCPPFDARRCLAEGGRIAKIGNTCCDTCVEVECHPVSTRLQYGNINGCVAEKEVPISHCEGKCRSTTKYSAQTGQWEDLCNCCTATQTTTVTIPLRCPNGTVVQHYIPSASLCECRARNCTP</sequence>
<dbReference type="SUPFAM" id="SSF57603">
    <property type="entry name" value="FnI-like domain"/>
    <property type="match status" value="1"/>
</dbReference>
<dbReference type="SUPFAM" id="SSF53300">
    <property type="entry name" value="vWA-like"/>
    <property type="match status" value="3"/>
</dbReference>
<evidence type="ECO:0000256" key="13">
    <source>
        <dbReference type="PROSITE-ProRule" id="PRU00039"/>
    </source>
</evidence>
<dbReference type="CDD" id="cd19941">
    <property type="entry name" value="TIL"/>
    <property type="match status" value="5"/>
</dbReference>
<feature type="disulfide bond" evidence="13">
    <location>
        <begin position="2808"/>
        <end position="2860"/>
    </location>
</feature>
<evidence type="ECO:0000256" key="8">
    <source>
        <dbReference type="ARBA" id="ARBA00022889"/>
    </source>
</evidence>
<dbReference type="Pfam" id="PF01826">
    <property type="entry name" value="TIL"/>
    <property type="match status" value="3"/>
</dbReference>
<dbReference type="InterPro" id="IPR050780">
    <property type="entry name" value="Mucin_vWF_Thrombospondin_sf"/>
</dbReference>
<dbReference type="Pfam" id="PF00094">
    <property type="entry name" value="VWD"/>
    <property type="match status" value="4"/>
</dbReference>
<dbReference type="SMART" id="SM00214">
    <property type="entry name" value="VWC"/>
    <property type="match status" value="7"/>
</dbReference>
<dbReference type="PANTHER" id="PTHR11339">
    <property type="entry name" value="EXTRACELLULAR MATRIX GLYCOPROTEIN RELATED"/>
    <property type="match status" value="1"/>
</dbReference>
<evidence type="ECO:0000256" key="3">
    <source>
        <dbReference type="ARBA" id="ARBA00022525"/>
    </source>
</evidence>
<dbReference type="GO" id="GO:0005615">
    <property type="term" value="C:extracellular space"/>
    <property type="evidence" value="ECO:0007669"/>
    <property type="project" value="TreeGrafter"/>
</dbReference>
<evidence type="ECO:0000259" key="18">
    <source>
        <dbReference type="PROSITE" id="PS51233"/>
    </source>
</evidence>
<dbReference type="PROSITE" id="PS50184">
    <property type="entry name" value="VWFC_2"/>
    <property type="match status" value="3"/>
</dbReference>
<evidence type="ECO:0000259" key="16">
    <source>
        <dbReference type="PROSITE" id="PS50184"/>
    </source>
</evidence>
<organism evidence="19 20">
    <name type="scientific">Zosterops borbonicus</name>
    <dbReference type="NCBI Taxonomy" id="364589"/>
    <lineage>
        <taxon>Eukaryota</taxon>
        <taxon>Metazoa</taxon>
        <taxon>Chordata</taxon>
        <taxon>Craniata</taxon>
        <taxon>Vertebrata</taxon>
        <taxon>Euteleostomi</taxon>
        <taxon>Archelosauria</taxon>
        <taxon>Archosauria</taxon>
        <taxon>Dinosauria</taxon>
        <taxon>Saurischia</taxon>
        <taxon>Theropoda</taxon>
        <taxon>Coelurosauria</taxon>
        <taxon>Aves</taxon>
        <taxon>Neognathae</taxon>
        <taxon>Neoaves</taxon>
        <taxon>Telluraves</taxon>
        <taxon>Australaves</taxon>
        <taxon>Passeriformes</taxon>
        <taxon>Sylvioidea</taxon>
        <taxon>Zosteropidae</taxon>
        <taxon>Zosterops</taxon>
    </lineage>
</organism>
<dbReference type="Gene3D" id="3.40.50.410">
    <property type="entry name" value="von Willebrand factor, type A domain"/>
    <property type="match status" value="3"/>
</dbReference>
<keyword evidence="11" id="KW-0325">Glycoprotein</keyword>
<dbReference type="GO" id="GO:0007596">
    <property type="term" value="P:blood coagulation"/>
    <property type="evidence" value="ECO:0007669"/>
    <property type="project" value="TreeGrafter"/>
</dbReference>
<dbReference type="GO" id="GO:0031012">
    <property type="term" value="C:extracellular matrix"/>
    <property type="evidence" value="ECO:0007669"/>
    <property type="project" value="TreeGrafter"/>
</dbReference>